<name>A0A124HBZ0_9ACTN</name>
<dbReference type="OrthoDB" id="3402203at2"/>
<dbReference type="EMBL" id="LMWL01000058">
    <property type="protein sequence ID" value="KUM92723.1"/>
    <property type="molecule type" value="Genomic_DNA"/>
</dbReference>
<protein>
    <submittedName>
        <fullName evidence="1">Uncharacterized protein</fullName>
    </submittedName>
</protein>
<dbReference type="InterPro" id="IPR046030">
    <property type="entry name" value="DUF5988"/>
</dbReference>
<dbReference type="AlphaFoldDB" id="A0A124HBZ0"/>
<dbReference type="Pfam" id="PF19450">
    <property type="entry name" value="DUF5988"/>
    <property type="match status" value="1"/>
</dbReference>
<sequence>MTTKALLEGGPDDLAGTTVTIVPPGQELKIPHTGGYEHYKVTSRHEDTEEGRMIVFQWWERTEVAE</sequence>
<accession>A0A124HBZ0</accession>
<evidence type="ECO:0000313" key="2">
    <source>
        <dbReference type="Proteomes" id="UP000054241"/>
    </source>
</evidence>
<gene>
    <name evidence="1" type="ORF">AQI88_30555</name>
</gene>
<organism evidence="1 2">
    <name type="scientific">Streptomyces cellostaticus</name>
    <dbReference type="NCBI Taxonomy" id="67285"/>
    <lineage>
        <taxon>Bacteria</taxon>
        <taxon>Bacillati</taxon>
        <taxon>Actinomycetota</taxon>
        <taxon>Actinomycetes</taxon>
        <taxon>Kitasatosporales</taxon>
        <taxon>Streptomycetaceae</taxon>
        <taxon>Streptomyces</taxon>
    </lineage>
</organism>
<dbReference type="STRING" id="67285.AQI88_30555"/>
<reference evidence="1 2" key="1">
    <citation type="submission" date="2015-10" db="EMBL/GenBank/DDBJ databases">
        <title>Draft genome sequence of Streptomyces cellostaticus DSM 40189, type strain for the species Streptomyces cellostaticus.</title>
        <authorList>
            <person name="Ruckert C."/>
            <person name="Winkler A."/>
            <person name="Kalinowski J."/>
            <person name="Kampfer P."/>
            <person name="Glaeser S."/>
        </authorList>
    </citation>
    <scope>NUCLEOTIDE SEQUENCE [LARGE SCALE GENOMIC DNA]</scope>
    <source>
        <strain evidence="1 2">DSM 40189</strain>
    </source>
</reference>
<proteinExistence type="predicted"/>
<evidence type="ECO:0000313" key="1">
    <source>
        <dbReference type="EMBL" id="KUM92723.1"/>
    </source>
</evidence>
<comment type="caution">
    <text evidence="1">The sequence shown here is derived from an EMBL/GenBank/DDBJ whole genome shotgun (WGS) entry which is preliminary data.</text>
</comment>
<dbReference type="RefSeq" id="WP_067005316.1">
    <property type="nucleotide sequence ID" value="NZ_BNDU01000006.1"/>
</dbReference>
<keyword evidence="2" id="KW-1185">Reference proteome</keyword>
<dbReference type="Proteomes" id="UP000054241">
    <property type="component" value="Unassembled WGS sequence"/>
</dbReference>